<reference evidence="4 5" key="1">
    <citation type="submission" date="2024-04" db="EMBL/GenBank/DDBJ databases">
        <title>Genome sequencing and assembly of rice foliar adapted Chryseobacterium endophyticum OsEnb-ALM-A6.</title>
        <authorList>
            <person name="Kumar S."/>
            <person name="Javed M."/>
            <person name="Chouhan V."/>
            <person name="Charishma K."/>
            <person name="Patel A."/>
            <person name="Kumar M."/>
            <person name="Sahu K.P."/>
            <person name="Kumar A."/>
        </authorList>
    </citation>
    <scope>NUCLEOTIDE SEQUENCE [LARGE SCALE GENOMIC DNA]</scope>
    <source>
        <strain evidence="4 5">OsEnb-ALM-A6</strain>
    </source>
</reference>
<keyword evidence="1" id="KW-0808">Transferase</keyword>
<keyword evidence="5" id="KW-1185">Reference proteome</keyword>
<organism evidence="4 5">
    <name type="scientific">Chryseobacterium endophyticum</name>
    <dbReference type="NCBI Taxonomy" id="1854762"/>
    <lineage>
        <taxon>Bacteria</taxon>
        <taxon>Pseudomonadati</taxon>
        <taxon>Bacteroidota</taxon>
        <taxon>Flavobacteriia</taxon>
        <taxon>Flavobacteriales</taxon>
        <taxon>Weeksellaceae</taxon>
        <taxon>Chryseobacterium group</taxon>
        <taxon>Chryseobacterium</taxon>
    </lineage>
</organism>
<evidence type="ECO:0000256" key="1">
    <source>
        <dbReference type="ARBA" id="ARBA00022679"/>
    </source>
</evidence>
<dbReference type="EMBL" id="CP154834">
    <property type="protein sequence ID" value="XAO73539.1"/>
    <property type="molecule type" value="Genomic_DNA"/>
</dbReference>
<sequence length="166" mass="18332">MKQTLIRKVEKSDNEALAELIKDTFTEFDAPKEGTVYSDPTTSNLFSLFRKENSVLWVGEIDGIISGCCGIYPTEGLPEGCAELVKFYLCPSARGIGLGKSLMHQSVASAKEMGYTNIYLESLPEFSKAVKMYENSGFRLLENPLGNSGHGSCTVWMIRSLDDIEL</sequence>
<dbReference type="InterPro" id="IPR050832">
    <property type="entry name" value="Bact_Acetyltransf"/>
</dbReference>
<dbReference type="PANTHER" id="PTHR43877">
    <property type="entry name" value="AMINOALKYLPHOSPHONATE N-ACETYLTRANSFERASE-RELATED-RELATED"/>
    <property type="match status" value="1"/>
</dbReference>
<accession>A0AAU6WM29</accession>
<dbReference type="SUPFAM" id="SSF55729">
    <property type="entry name" value="Acyl-CoA N-acyltransferases (Nat)"/>
    <property type="match status" value="1"/>
</dbReference>
<dbReference type="InterPro" id="IPR000182">
    <property type="entry name" value="GNAT_dom"/>
</dbReference>
<evidence type="ECO:0000259" key="3">
    <source>
        <dbReference type="PROSITE" id="PS51186"/>
    </source>
</evidence>
<dbReference type="GO" id="GO:0016747">
    <property type="term" value="F:acyltransferase activity, transferring groups other than amino-acyl groups"/>
    <property type="evidence" value="ECO:0007669"/>
    <property type="project" value="InterPro"/>
</dbReference>
<evidence type="ECO:0000313" key="5">
    <source>
        <dbReference type="Proteomes" id="UP001463665"/>
    </source>
</evidence>
<dbReference type="AlphaFoldDB" id="A0AAU6WM29"/>
<dbReference type="InterPro" id="IPR016181">
    <property type="entry name" value="Acyl_CoA_acyltransferase"/>
</dbReference>
<dbReference type="PROSITE" id="PS51186">
    <property type="entry name" value="GNAT"/>
    <property type="match status" value="1"/>
</dbReference>
<dbReference type="Proteomes" id="UP001463665">
    <property type="component" value="Chromosome"/>
</dbReference>
<dbReference type="CDD" id="cd04301">
    <property type="entry name" value="NAT_SF"/>
    <property type="match status" value="1"/>
</dbReference>
<gene>
    <name evidence="4" type="ORF">AAFP95_17675</name>
</gene>
<keyword evidence="2" id="KW-0012">Acyltransferase</keyword>
<dbReference type="Pfam" id="PF00583">
    <property type="entry name" value="Acetyltransf_1"/>
    <property type="match status" value="1"/>
</dbReference>
<name>A0AAU6WM29_9FLAO</name>
<evidence type="ECO:0000256" key="2">
    <source>
        <dbReference type="ARBA" id="ARBA00023315"/>
    </source>
</evidence>
<evidence type="ECO:0000313" key="4">
    <source>
        <dbReference type="EMBL" id="XAO73539.1"/>
    </source>
</evidence>
<dbReference type="PANTHER" id="PTHR43877:SF2">
    <property type="entry name" value="AMINOALKYLPHOSPHONATE N-ACETYLTRANSFERASE-RELATED"/>
    <property type="match status" value="1"/>
</dbReference>
<feature type="domain" description="N-acetyltransferase" evidence="3">
    <location>
        <begin position="4"/>
        <end position="162"/>
    </location>
</feature>
<dbReference type="Gene3D" id="3.40.630.30">
    <property type="match status" value="1"/>
</dbReference>
<dbReference type="RefSeq" id="WP_345765991.1">
    <property type="nucleotide sequence ID" value="NZ_CP154834.1"/>
</dbReference>
<proteinExistence type="predicted"/>
<protein>
    <submittedName>
        <fullName evidence="4">GNAT family N-acetyltransferase</fullName>
    </submittedName>
</protein>